<feature type="domain" description="RNA polymerase Rpb1" evidence="9">
    <location>
        <begin position="177"/>
        <end position="792"/>
    </location>
</feature>
<feature type="domain" description="RNA polymerase Rpb1" evidence="10">
    <location>
        <begin position="97"/>
        <end position="173"/>
    </location>
</feature>
<dbReference type="InterPro" id="IPR045867">
    <property type="entry name" value="DNA-dir_RpoC_beta_prime"/>
</dbReference>
<dbReference type="GO" id="GO:0003677">
    <property type="term" value="F:DNA binding"/>
    <property type="evidence" value="ECO:0007669"/>
    <property type="project" value="UniProtKB-UniRule"/>
</dbReference>
<dbReference type="HAMAP" id="MF_01324">
    <property type="entry name" value="RNApol_bact_RpoC2"/>
    <property type="match status" value="1"/>
</dbReference>
<comment type="cofactor">
    <cofactor evidence="8">
        <name>Zn(2+)</name>
        <dbReference type="ChEBI" id="CHEBI:29105"/>
    </cofactor>
    <text evidence="8">Binds 1 Zn(2+) ion per subunit.</text>
</comment>
<evidence type="ECO:0000256" key="1">
    <source>
        <dbReference type="ARBA" id="ARBA00022478"/>
    </source>
</evidence>
<dbReference type="InterPro" id="IPR042102">
    <property type="entry name" value="RNA_pol_Rpb1_3_sf"/>
</dbReference>
<organism evidence="11">
    <name type="scientific">Parachlorella kessleri</name>
    <name type="common">Green alga</name>
    <name type="synonym">Chlorella kessleri</name>
    <dbReference type="NCBI Taxonomy" id="3074"/>
    <lineage>
        <taxon>Eukaryota</taxon>
        <taxon>Viridiplantae</taxon>
        <taxon>Chlorophyta</taxon>
        <taxon>core chlorophytes</taxon>
        <taxon>Trebouxiophyceae</taxon>
        <taxon>Chlorellales</taxon>
        <taxon>Chlorellaceae</taxon>
        <taxon>Parachlorella</taxon>
    </lineage>
</organism>
<evidence type="ECO:0000259" key="9">
    <source>
        <dbReference type="Pfam" id="PF04998"/>
    </source>
</evidence>
<geneLocation type="chloroplast" evidence="11"/>
<keyword evidence="7 8" id="KW-0804">Transcription</keyword>
<dbReference type="EMBL" id="FJ968741">
    <property type="protein sequence ID" value="ACQ90966.1"/>
    <property type="molecule type" value="Genomic_DNA"/>
</dbReference>
<dbReference type="Pfam" id="PF05000">
    <property type="entry name" value="RNA_pol_Rpb1_4"/>
    <property type="match status" value="1"/>
</dbReference>
<dbReference type="InterPro" id="IPR038120">
    <property type="entry name" value="Rpb1_funnel_sf"/>
</dbReference>
<dbReference type="GeneID" id="8207114"/>
<evidence type="ECO:0000256" key="7">
    <source>
        <dbReference type="ARBA" id="ARBA00023163"/>
    </source>
</evidence>
<dbReference type="GO" id="GO:0006351">
    <property type="term" value="P:DNA-templated transcription"/>
    <property type="evidence" value="ECO:0007669"/>
    <property type="project" value="UniProtKB-UniRule"/>
</dbReference>
<name>C7BEV3_PARKE</name>
<dbReference type="RefSeq" id="YP_003058288.1">
    <property type="nucleotide sequence ID" value="NC_012978.1"/>
</dbReference>
<comment type="function">
    <text evidence="8">DNA-dependent RNA polymerase catalyzes the transcription of DNA into RNA using the four ribonucleoside triphosphates as substrates.</text>
</comment>
<evidence type="ECO:0000256" key="3">
    <source>
        <dbReference type="ARBA" id="ARBA00022679"/>
    </source>
</evidence>
<accession>C7BEV3</accession>
<feature type="binding site" evidence="8">
    <location>
        <position position="288"/>
    </location>
    <ligand>
        <name>Zn(2+)</name>
        <dbReference type="ChEBI" id="CHEBI:29105"/>
    </ligand>
</feature>
<evidence type="ECO:0000256" key="5">
    <source>
        <dbReference type="ARBA" id="ARBA00022723"/>
    </source>
</evidence>
<comment type="similarity">
    <text evidence="8">Belongs to the RNA polymerase beta' chain family. RpoC2 subfamily.</text>
</comment>
<proteinExistence type="inferred from homology"/>
<gene>
    <name evidence="8 11" type="primary">rpoC2</name>
</gene>
<dbReference type="PANTHER" id="PTHR19376">
    <property type="entry name" value="DNA-DIRECTED RNA POLYMERASE"/>
    <property type="match status" value="1"/>
</dbReference>
<sequence length="1500" mass="171017">MSKFTFRNYSKTYFFNACFDKNQLKNLISWFIKNSGEKITVDFLERIKQIGFHQATVAGVSLGLDDLQIPSQKSLLISQAKAEISLFQQQNSSGNLTSVEKSQQMISTWNQTSEVLRKTTVQQFKNNNPVNPVYMMAFSGARGNISQVRQLVAMRGLMADPQGAILEFPIQSNFREGLTLTEYLISCYGARKGLVDTALRTATSGYLTRRLVDAAQHVIVSTKDCGTTQGLRLKNKDLEQHLVGRVLSKDLVLKQIFHLNRNQIINPTLAKLISKNVKEVFVRSPLTCQAENSICQLCYGWNLAHGNLVSIGEAVGVIAAQSIGEPGTQLTMRTFHTGGVGTFSDQAMKYFIAPYDGIIEYTAGLPGHFVRTPHGKIVYMLKNSGNTTQNIILKLKSFDTKQPKYLIKKQELPAGSILLVRHGETVQTGQVLAQSSQFKKSKQKMPESTYPVFSSIDGQIYFESMTILKQKQFPPKTKKTKKIQKKQNEIGPSIRTLKGLGAFWVFSSENQHEFHTAKTILRPGDLVSINSSLFQYDFYLANRSNFYTILNKHCLGLNLVSLSVQKINFHKVTYSMLLKNSSGFTTLSKKFGNKLGSKNFVFGKENRSNQKEFLFFNKKGLQNFLIWFPKASVIPTSGYFFNFLLYSAIKNNISSLSIFSSKGQKILQNNWFNGSFFYLPTKIQKWCFVHSLFLHSKNKECTKPRFLVCLKNTGMTFFLKNDFRQSLLLQYHPTQIGFSSKISSQNLKIKTKFLHSKQKNYIIEVTPNVFDNLICVPSINMEETKAQNTIALTTSLSINHTGFLKTALNKVKSSISVIYNTSSRFFQEKNGWIYIPFSKTSVFPFCFPVIKEQELTLFLEKQKGKEKETRKKVINKFKTNKKSFILEQGKRFDNLSFFNSKTSITYIPTNKIGLIKSLKNKKSNKYYQNIWYSKEHFLTNNSFGSEKANYSEKIYQNTSNFKFFTKEKLSFSQNKKNFVECFLYYKLQNVDFNLNNNKPNINMRPLVRKAQQVNSNTTKCFFIVSRINEFSLPQKQHLINQWNSMKKINTICLTNSPLFTKQQSTIFQNNPKLRKKFQLILSVSQGWFLSKNIFKLLINLNAPLLFKGVNQSYFLSNYLKNHKLPVLGLNLFFYNFLSLPENISFYFEIFENSWVIPNNKITTSFVKITKDGEFRCLKSKENTSVICILTRKNLVTLNLFDTKNFNKNKQVQIGSIVRLGTEIFPGIASSTSGFILNKNFTQFTIRLGIPFLASARGIIHIFQHDLIQKNDLLVTLKSRRLQTEDIVQGIPKIEQLFEARETHGGTIIRNSVHNRLKKYFISSLKYKKVSIHNLHTNLSEAVADSLNKIQFYLVQSILQAYSSQGVKLSQKHIEIIVRQMTTRVRILAGGDSGLLPGELIPFIRIQKLNNQLCSLGKRPAIYEPIILGITKSVLQSESFLLSASFQEVSRVLVRSALTKKTDFLRGLHENVILGQLIPTGTGLVSFSKNKVGSAPISLNN</sequence>
<dbReference type="InterPro" id="IPR007081">
    <property type="entry name" value="RNA_pol_Rpb1_5"/>
</dbReference>
<comment type="catalytic activity">
    <reaction evidence="8">
        <text>RNA(n) + a ribonucleoside 5'-triphosphate = RNA(n+1) + diphosphate</text>
        <dbReference type="Rhea" id="RHEA:21248"/>
        <dbReference type="Rhea" id="RHEA-COMP:14527"/>
        <dbReference type="Rhea" id="RHEA-COMP:17342"/>
        <dbReference type="ChEBI" id="CHEBI:33019"/>
        <dbReference type="ChEBI" id="CHEBI:61557"/>
        <dbReference type="ChEBI" id="CHEBI:140395"/>
        <dbReference type="EC" id="2.7.7.6"/>
    </reaction>
</comment>
<dbReference type="GO" id="GO:0003899">
    <property type="term" value="F:DNA-directed RNA polymerase activity"/>
    <property type="evidence" value="ECO:0007669"/>
    <property type="project" value="UniProtKB-UniRule"/>
</dbReference>
<evidence type="ECO:0000256" key="2">
    <source>
        <dbReference type="ARBA" id="ARBA00022640"/>
    </source>
</evidence>
<keyword evidence="5 8" id="KW-0479">Metal-binding</keyword>
<comment type="subunit">
    <text evidence="8">In plastids the minimal PEP RNA polymerase catalytic core is composed of four subunits: alpha, beta, beta', and beta''. When a (nuclear-encoded) sigma factor is associated with the core the holoenzyme is formed, which can initiate transcription.</text>
</comment>
<dbReference type="Gene3D" id="1.10.150.390">
    <property type="match status" value="1"/>
</dbReference>
<dbReference type="SUPFAM" id="SSF64484">
    <property type="entry name" value="beta and beta-prime subunits of DNA dependent RNA-polymerase"/>
    <property type="match status" value="1"/>
</dbReference>
<feature type="binding site" evidence="8">
    <location>
        <position position="225"/>
    </location>
    <ligand>
        <name>Zn(2+)</name>
        <dbReference type="ChEBI" id="CHEBI:29105"/>
    </ligand>
</feature>
<dbReference type="Gene3D" id="1.10.274.100">
    <property type="entry name" value="RNA polymerase Rpb1, domain 3"/>
    <property type="match status" value="1"/>
</dbReference>
<dbReference type="Gene3D" id="1.10.1790.20">
    <property type="match status" value="1"/>
</dbReference>
<keyword evidence="2 11" id="KW-0934">Plastid</keyword>
<dbReference type="GO" id="GO:0008270">
    <property type="term" value="F:zinc ion binding"/>
    <property type="evidence" value="ECO:0007669"/>
    <property type="project" value="UniProtKB-UniRule"/>
</dbReference>
<dbReference type="GO" id="GO:0009507">
    <property type="term" value="C:chloroplast"/>
    <property type="evidence" value="ECO:0007669"/>
    <property type="project" value="UniProtKB-SubCell"/>
</dbReference>
<dbReference type="Pfam" id="PF04998">
    <property type="entry name" value="RNA_pol_Rpb1_5"/>
    <property type="match status" value="1"/>
</dbReference>
<keyword evidence="1 8" id="KW-0240">DNA-directed RNA polymerase</keyword>
<evidence type="ECO:0000256" key="4">
    <source>
        <dbReference type="ARBA" id="ARBA00022695"/>
    </source>
</evidence>
<evidence type="ECO:0000313" key="11">
    <source>
        <dbReference type="EMBL" id="ACQ90966.1"/>
    </source>
</evidence>
<comment type="subcellular location">
    <subcellularLocation>
        <location evidence="8">Plastid</location>
        <location evidence="8">Chloroplast</location>
    </subcellularLocation>
</comment>
<evidence type="ECO:0000259" key="10">
    <source>
        <dbReference type="Pfam" id="PF05000"/>
    </source>
</evidence>
<dbReference type="EC" id="2.7.7.6" evidence="8"/>
<feature type="binding site" evidence="8">
    <location>
        <position position="298"/>
    </location>
    <ligand>
        <name>Zn(2+)</name>
        <dbReference type="ChEBI" id="CHEBI:29105"/>
    </ligand>
</feature>
<dbReference type="CDD" id="cd02655">
    <property type="entry name" value="RNAP_beta'_C"/>
    <property type="match status" value="1"/>
</dbReference>
<keyword evidence="4 8" id="KW-0548">Nucleotidyltransferase</keyword>
<feature type="binding site" evidence="8">
    <location>
        <position position="295"/>
    </location>
    <ligand>
        <name>Zn(2+)</name>
        <dbReference type="ChEBI" id="CHEBI:29105"/>
    </ligand>
</feature>
<keyword evidence="11" id="KW-0150">Chloroplast</keyword>
<keyword evidence="6 8" id="KW-0862">Zinc</keyword>
<keyword evidence="3 8" id="KW-0808">Transferase</keyword>
<dbReference type="InterPro" id="IPR007083">
    <property type="entry name" value="RNA_pol_Rpb1_4"/>
</dbReference>
<dbReference type="InterPro" id="IPR012756">
    <property type="entry name" value="DNA-dir_RpoC2_beta_pp"/>
</dbReference>
<evidence type="ECO:0000256" key="8">
    <source>
        <dbReference type="HAMAP-Rule" id="MF_01324"/>
    </source>
</evidence>
<dbReference type="PANTHER" id="PTHR19376:SF68">
    <property type="entry name" value="DNA-DIRECTED RNA POLYMERASE SUBUNIT BETA"/>
    <property type="match status" value="1"/>
</dbReference>
<reference evidence="11" key="1">
    <citation type="journal article" date="2009" name="Mol. Biol. Evol.">
        <title>The chloroplast genomes of the green algae Pedinomonas minor, Parachlorella kessleri, and Oocystis solitaria reveal a shared ancestry between the Pedinomonadales and Chlorellales.</title>
        <authorList>
            <person name="Turmel M."/>
            <person name="Otis C."/>
            <person name="Lemieux C."/>
        </authorList>
    </citation>
    <scope>NUCLEOTIDE SEQUENCE</scope>
</reference>
<protein>
    <recommendedName>
        <fullName evidence="8">DNA-directed RNA polymerase subunit beta''</fullName>
        <ecNumber evidence="8">2.7.7.6</ecNumber>
    </recommendedName>
    <alternativeName>
        <fullName evidence="8">PEP</fullName>
    </alternativeName>
    <alternativeName>
        <fullName evidence="8">Plastid-encoded RNA polymerase subunit beta''</fullName>
        <shortName evidence="8">RNA polymerase subunit beta''</shortName>
    </alternativeName>
</protein>
<evidence type="ECO:0000256" key="6">
    <source>
        <dbReference type="ARBA" id="ARBA00022833"/>
    </source>
</evidence>
<dbReference type="NCBIfam" id="TIGR02388">
    <property type="entry name" value="rpoC2_cyan"/>
    <property type="match status" value="1"/>
</dbReference>
<dbReference type="GO" id="GO:0000428">
    <property type="term" value="C:DNA-directed RNA polymerase complex"/>
    <property type="evidence" value="ECO:0007669"/>
    <property type="project" value="UniProtKB-KW"/>
</dbReference>
<dbReference type="Gene3D" id="1.10.132.30">
    <property type="match status" value="1"/>
</dbReference>